<protein>
    <submittedName>
        <fullName evidence="2">Uncharacterized protein</fullName>
    </submittedName>
</protein>
<comment type="caution">
    <text evidence="2">The sequence shown here is derived from an EMBL/GenBank/DDBJ whole genome shotgun (WGS) entry which is preliminary data.</text>
</comment>
<dbReference type="Proteomes" id="UP001303473">
    <property type="component" value="Unassembled WGS sequence"/>
</dbReference>
<dbReference type="EMBL" id="MU853753">
    <property type="protein sequence ID" value="KAK3945825.1"/>
    <property type="molecule type" value="Genomic_DNA"/>
</dbReference>
<evidence type="ECO:0000256" key="1">
    <source>
        <dbReference type="SAM" id="MobiDB-lite"/>
    </source>
</evidence>
<feature type="region of interest" description="Disordered" evidence="1">
    <location>
        <begin position="47"/>
        <end position="67"/>
    </location>
</feature>
<gene>
    <name evidence="2" type="ORF">QBC46DRAFT_61307</name>
</gene>
<proteinExistence type="predicted"/>
<evidence type="ECO:0000313" key="3">
    <source>
        <dbReference type="Proteomes" id="UP001303473"/>
    </source>
</evidence>
<dbReference type="AlphaFoldDB" id="A0AAN6NHV5"/>
<reference evidence="3" key="1">
    <citation type="journal article" date="2023" name="Mol. Phylogenet. Evol.">
        <title>Genome-scale phylogeny and comparative genomics of the fungal order Sordariales.</title>
        <authorList>
            <person name="Hensen N."/>
            <person name="Bonometti L."/>
            <person name="Westerberg I."/>
            <person name="Brannstrom I.O."/>
            <person name="Guillou S."/>
            <person name="Cros-Aarteil S."/>
            <person name="Calhoun S."/>
            <person name="Haridas S."/>
            <person name="Kuo A."/>
            <person name="Mondo S."/>
            <person name="Pangilinan J."/>
            <person name="Riley R."/>
            <person name="LaButti K."/>
            <person name="Andreopoulos B."/>
            <person name="Lipzen A."/>
            <person name="Chen C."/>
            <person name="Yan M."/>
            <person name="Daum C."/>
            <person name="Ng V."/>
            <person name="Clum A."/>
            <person name="Steindorff A."/>
            <person name="Ohm R.A."/>
            <person name="Martin F."/>
            <person name="Silar P."/>
            <person name="Natvig D.O."/>
            <person name="Lalanne C."/>
            <person name="Gautier V."/>
            <person name="Ament-Velasquez S.L."/>
            <person name="Kruys A."/>
            <person name="Hutchinson M.I."/>
            <person name="Powell A.J."/>
            <person name="Barry K."/>
            <person name="Miller A.N."/>
            <person name="Grigoriev I.V."/>
            <person name="Debuchy R."/>
            <person name="Gladieux P."/>
            <person name="Hiltunen Thoren M."/>
            <person name="Johannesson H."/>
        </authorList>
    </citation>
    <scope>NUCLEOTIDE SEQUENCE [LARGE SCALE GENOMIC DNA]</scope>
    <source>
        <strain evidence="3">CBS 340.73</strain>
    </source>
</reference>
<evidence type="ECO:0000313" key="2">
    <source>
        <dbReference type="EMBL" id="KAK3945825.1"/>
    </source>
</evidence>
<sequence>MSLMLFTGHFYSPIEPHGGTAVACCMDFLFSVTVLLDRFAVCRSNHQHNVPPTKPKTQHPGPSLLPPLTPPPNLHTPTAWNRQPGVGKDTALFFLMDCGGAPVNGSSARYTLWMGIEPRDKNLCRLLAFFWPPRNASLPLSILLLISAYEMHLSHFQGVYYAFLLPTVVSWSGSCPICAPTSRPFPSLLFSPSSSSSSSCCPQFPPLSCMFLSRVISL</sequence>
<name>A0AAN6NHV5_9PEZI</name>
<keyword evidence="3" id="KW-1185">Reference proteome</keyword>
<accession>A0AAN6NHV5</accession>
<organism evidence="2 3">
    <name type="scientific">Diplogelasinospora grovesii</name>
    <dbReference type="NCBI Taxonomy" id="303347"/>
    <lineage>
        <taxon>Eukaryota</taxon>
        <taxon>Fungi</taxon>
        <taxon>Dikarya</taxon>
        <taxon>Ascomycota</taxon>
        <taxon>Pezizomycotina</taxon>
        <taxon>Sordariomycetes</taxon>
        <taxon>Sordariomycetidae</taxon>
        <taxon>Sordariales</taxon>
        <taxon>Diplogelasinosporaceae</taxon>
        <taxon>Diplogelasinospora</taxon>
    </lineage>
</organism>